<dbReference type="PANTHER" id="PTHR31242:SF2">
    <property type="entry name" value="ACETOLACTATE SYNTHASE SMALL SUBUNIT, MITOCHONDRIAL"/>
    <property type="match status" value="1"/>
</dbReference>
<keyword evidence="4" id="KW-0028">Amino-acid biosynthesis</keyword>
<dbReference type="GO" id="GO:0009099">
    <property type="term" value="P:L-valine biosynthetic process"/>
    <property type="evidence" value="ECO:0007669"/>
    <property type="project" value="UniProtKB-UniPathway"/>
</dbReference>
<name>A0A433D8D0_9FUNG</name>
<dbReference type="GO" id="GO:0042645">
    <property type="term" value="C:mitochondrial nucleoid"/>
    <property type="evidence" value="ECO:0007669"/>
    <property type="project" value="TreeGrafter"/>
</dbReference>
<dbReference type="InterPro" id="IPR054480">
    <property type="entry name" value="AHAS_small-like_ACT"/>
</dbReference>
<dbReference type="PROSITE" id="PS51671">
    <property type="entry name" value="ACT"/>
    <property type="match status" value="1"/>
</dbReference>
<proteinExistence type="inferred from homology"/>
<dbReference type="InterPro" id="IPR002912">
    <property type="entry name" value="ACT_dom"/>
</dbReference>
<dbReference type="FunFam" id="3.30.70.260:FF:000001">
    <property type="entry name" value="Acetolactate synthase, small subunit"/>
    <property type="match status" value="1"/>
</dbReference>
<comment type="caution">
    <text evidence="7">The sequence shown here is derived from an EMBL/GenBank/DDBJ whole genome shotgun (WGS) entry which is preliminary data.</text>
</comment>
<dbReference type="InterPro" id="IPR019455">
    <property type="entry name" value="Acetolactate_synth_ssu_C"/>
</dbReference>
<dbReference type="EMBL" id="RBNI01004929">
    <property type="protein sequence ID" value="RUP47126.1"/>
    <property type="molecule type" value="Genomic_DNA"/>
</dbReference>
<sequence length="335" mass="36984">MVAPPRRDSVCVPRPRILATFSPRAHLPAALPAFPLGLAAHLTRGISTTGPAYNDPTTSATQALTFKRRLPHKPYAPLNKFRPARPKTAEEAVTNILYNTPEPVVGPEARHVLNCLVQNEPGVLSRVSGILAGRGFNIDSLVVAKTEVSDLSRMTIIFRGKGPHIEQARRQLEDLVPVWAVLDYTNTKLVERELLMVKVSILGPEHLHEQLATHDDVYYNDVLRLEQGHEQHEGMTPSAALQHTFSHLHSLTELARLFDGKIVDVSSDRVIIELCAKPNRIDSFVKLLKPFGILEAARSGVMAMPRSPVLDHYEAQQENAYGKDSGVDITQLPPG</sequence>
<evidence type="ECO:0000256" key="5">
    <source>
        <dbReference type="ARBA" id="ARBA00023304"/>
    </source>
</evidence>
<dbReference type="InterPro" id="IPR039557">
    <property type="entry name" value="AHAS_ACT"/>
</dbReference>
<dbReference type="CDD" id="cd04878">
    <property type="entry name" value="ACT_AHAS"/>
    <property type="match status" value="1"/>
</dbReference>
<evidence type="ECO:0000256" key="4">
    <source>
        <dbReference type="ARBA" id="ARBA00022605"/>
    </source>
</evidence>
<evidence type="ECO:0000256" key="3">
    <source>
        <dbReference type="ARBA" id="ARBA00006341"/>
    </source>
</evidence>
<accession>A0A433D8D0</accession>
<gene>
    <name evidence="7" type="ORF">BC936DRAFT_146103</name>
</gene>
<dbReference type="InterPro" id="IPR027271">
    <property type="entry name" value="Acetolactate_synth/TF_NikR_C"/>
</dbReference>
<dbReference type="InterPro" id="IPR053050">
    <property type="entry name" value="ALS_regulatory_subunit"/>
</dbReference>
<dbReference type="GO" id="GO:0009097">
    <property type="term" value="P:isoleucine biosynthetic process"/>
    <property type="evidence" value="ECO:0007669"/>
    <property type="project" value="UniProtKB-UniPathway"/>
</dbReference>
<dbReference type="PANTHER" id="PTHR31242">
    <property type="entry name" value="ACETOLACTATE SYNTHASE SMALL SUBUNIT, MITOCHONDRIAL"/>
    <property type="match status" value="1"/>
</dbReference>
<dbReference type="Pfam" id="PF22629">
    <property type="entry name" value="ACT_AHAS_ss"/>
    <property type="match status" value="1"/>
</dbReference>
<organism evidence="7 8">
    <name type="scientific">Jimgerdemannia flammicorona</name>
    <dbReference type="NCBI Taxonomy" id="994334"/>
    <lineage>
        <taxon>Eukaryota</taxon>
        <taxon>Fungi</taxon>
        <taxon>Fungi incertae sedis</taxon>
        <taxon>Mucoromycota</taxon>
        <taxon>Mucoromycotina</taxon>
        <taxon>Endogonomycetes</taxon>
        <taxon>Endogonales</taxon>
        <taxon>Endogonaceae</taxon>
        <taxon>Jimgerdemannia</taxon>
    </lineage>
</organism>
<reference evidence="7 8" key="1">
    <citation type="journal article" date="2018" name="New Phytol.">
        <title>Phylogenomics of Endogonaceae and evolution of mycorrhizas within Mucoromycota.</title>
        <authorList>
            <person name="Chang Y."/>
            <person name="Desiro A."/>
            <person name="Na H."/>
            <person name="Sandor L."/>
            <person name="Lipzen A."/>
            <person name="Clum A."/>
            <person name="Barry K."/>
            <person name="Grigoriev I.V."/>
            <person name="Martin F.M."/>
            <person name="Stajich J.E."/>
            <person name="Smith M.E."/>
            <person name="Bonito G."/>
            <person name="Spatafora J.W."/>
        </authorList>
    </citation>
    <scope>NUCLEOTIDE SEQUENCE [LARGE SCALE GENOMIC DNA]</scope>
    <source>
        <strain evidence="7 8">GMNB39</strain>
    </source>
</reference>
<dbReference type="UniPathway" id="UPA00047">
    <property type="reaction ID" value="UER00055"/>
</dbReference>
<dbReference type="Pfam" id="PF10369">
    <property type="entry name" value="ALS_ss_C"/>
    <property type="match status" value="1"/>
</dbReference>
<dbReference type="UniPathway" id="UPA00049">
    <property type="reaction ID" value="UER00059"/>
</dbReference>
<dbReference type="Gene3D" id="3.30.70.260">
    <property type="match status" value="1"/>
</dbReference>
<keyword evidence="8" id="KW-1185">Reference proteome</keyword>
<dbReference type="NCBIfam" id="TIGR00119">
    <property type="entry name" value="acolac_sm"/>
    <property type="match status" value="1"/>
</dbReference>
<feature type="domain" description="ACT" evidence="6">
    <location>
        <begin position="112"/>
        <end position="186"/>
    </location>
</feature>
<evidence type="ECO:0000256" key="1">
    <source>
        <dbReference type="ARBA" id="ARBA00004974"/>
    </source>
</evidence>
<dbReference type="GO" id="GO:0005948">
    <property type="term" value="C:acetolactate synthase complex"/>
    <property type="evidence" value="ECO:0007669"/>
    <property type="project" value="TreeGrafter"/>
</dbReference>
<dbReference type="AlphaFoldDB" id="A0A433D8D0"/>
<keyword evidence="5" id="KW-0100">Branched-chain amino acid biosynthesis</keyword>
<dbReference type="SUPFAM" id="SSF55021">
    <property type="entry name" value="ACT-like"/>
    <property type="match status" value="2"/>
</dbReference>
<evidence type="ECO:0000313" key="8">
    <source>
        <dbReference type="Proteomes" id="UP000268093"/>
    </source>
</evidence>
<dbReference type="GO" id="GO:1990610">
    <property type="term" value="F:acetolactate synthase regulator activity"/>
    <property type="evidence" value="ECO:0007669"/>
    <property type="project" value="InterPro"/>
</dbReference>
<evidence type="ECO:0000259" key="6">
    <source>
        <dbReference type="PROSITE" id="PS51671"/>
    </source>
</evidence>
<evidence type="ECO:0000313" key="7">
    <source>
        <dbReference type="EMBL" id="RUP47126.1"/>
    </source>
</evidence>
<evidence type="ECO:0000256" key="2">
    <source>
        <dbReference type="ARBA" id="ARBA00005025"/>
    </source>
</evidence>
<dbReference type="Proteomes" id="UP000268093">
    <property type="component" value="Unassembled WGS sequence"/>
</dbReference>
<dbReference type="Gene3D" id="3.30.70.1150">
    <property type="entry name" value="ACT-like. Chain A, domain 2"/>
    <property type="match status" value="1"/>
</dbReference>
<dbReference type="OrthoDB" id="2013116at2759"/>
<dbReference type="InterPro" id="IPR004789">
    <property type="entry name" value="Acetalactate_synth_ssu"/>
</dbReference>
<comment type="pathway">
    <text evidence="1">Amino-acid biosynthesis; L-isoleucine biosynthesis; L-isoleucine from 2-oxobutanoate: step 1/4.</text>
</comment>
<protein>
    <submittedName>
        <fullName evidence="7">Small subunit of acetolactate synthase-domain-containing protein</fullName>
    </submittedName>
</protein>
<comment type="similarity">
    <text evidence="3">Belongs to the acetolactate synthase small subunit family.</text>
</comment>
<comment type="pathway">
    <text evidence="2">Amino-acid biosynthesis; L-valine biosynthesis; L-valine from pyruvate: step 1/4.</text>
</comment>
<dbReference type="InterPro" id="IPR045865">
    <property type="entry name" value="ACT-like_dom_sf"/>
</dbReference>